<evidence type="ECO:0000256" key="3">
    <source>
        <dbReference type="ARBA" id="ARBA00022679"/>
    </source>
</evidence>
<accession>A0A540W7E8</accession>
<dbReference type="Pfam" id="PF13360">
    <property type="entry name" value="PQQ_2"/>
    <property type="match status" value="3"/>
</dbReference>
<dbReference type="Gene3D" id="3.30.200.20">
    <property type="entry name" value="Phosphorylase Kinase, domain 1"/>
    <property type="match status" value="1"/>
</dbReference>
<dbReference type="RefSeq" id="WP_141635491.1">
    <property type="nucleotide sequence ID" value="NZ_VIGB01000003.1"/>
</dbReference>
<reference evidence="14 15" key="1">
    <citation type="submission" date="2019-06" db="EMBL/GenBank/DDBJ databases">
        <title>Description of Kitasatospora acidophila sp. nov. isolated from pine grove soil, and reclassification of Streptomyces novaecaesareae to Kitasatospora novaeceasareae comb. nov.</title>
        <authorList>
            <person name="Kim M.J."/>
        </authorList>
    </citation>
    <scope>NUCLEOTIDE SEQUENCE [LARGE SCALE GENOMIC DNA]</scope>
    <source>
        <strain evidence="14 15">MMS16-CNU292</strain>
    </source>
</reference>
<evidence type="ECO:0000313" key="14">
    <source>
        <dbReference type="EMBL" id="TQF04945.1"/>
    </source>
</evidence>
<dbReference type="SUPFAM" id="SSF50998">
    <property type="entry name" value="Quinoprotein alcohol dehydrogenase-like"/>
    <property type="match status" value="2"/>
</dbReference>
<dbReference type="SUPFAM" id="SSF56112">
    <property type="entry name" value="Protein kinase-like (PK-like)"/>
    <property type="match status" value="1"/>
</dbReference>
<evidence type="ECO:0000256" key="12">
    <source>
        <dbReference type="SAM" id="MobiDB-lite"/>
    </source>
</evidence>
<protein>
    <recommendedName>
        <fullName evidence="10">Serine/threonine-protein kinase AfsK</fullName>
        <ecNumber evidence="1">2.7.11.1</ecNumber>
    </recommendedName>
</protein>
<dbReference type="SMART" id="SM00220">
    <property type="entry name" value="S_TKc"/>
    <property type="match status" value="1"/>
</dbReference>
<feature type="binding site" evidence="11">
    <location>
        <position position="43"/>
    </location>
    <ligand>
        <name>ATP</name>
        <dbReference type="ChEBI" id="CHEBI:30616"/>
    </ligand>
</feature>
<evidence type="ECO:0000256" key="5">
    <source>
        <dbReference type="ARBA" id="ARBA00022777"/>
    </source>
</evidence>
<sequence length="819" mass="86095">MDQLTAQDPRRIGPFEVLGRLGAGGMGLVYLARSASGRRVAIKTVRGELAEDELFRVRFAREIAAAKTVGGFYTAAVVDADADARVPWLATAYVPAPSMEDLVEECGPLPVDAVRWLVAGIAEALQSIHAAGLVHRDLKPSNVLVVEDGPRVIDFGIAAGVSTSRLTMTNVAVGTPAYMSPEQAKDSRSVTGASDVFSLGSLLVFCATGHPPFRGGNPVETVFKLLREEPDLTGLPAELADLVQACMRPAPEHRPTPAQIQAELAPHLFSRDGAGEEGGDWLPPSALELIERRRRPAARPAPQPPAPPAPPTPAPEAPLPPVPSAPPVVPAPYLANTPPNGAHAGPRAAESLWGAPAQPSRAQTLDPRTGTHGTAGPDGEPVTAKLGARRHRRDPVQEIQLSGGPVRIGPGPQAHTDAGQAGAPIGTDWVRRASGATDGGSAPAEPAPEPAGGRWRPWRFRMSNDVWGTPLVAGGILFISSFEVHALDIATGRRRYKTRDVAWAVAVDAGRLHAADGPHLYTVDVADGAERWRSSLDGWVYSLDAADGVLLCGLRGGGVQARSSANGAELWRAEDAQQDYENPQSGPALVGGAAYYYGGGRLRCVDARGGLPRWSFPVGEDVPSRPAVRGGQVLVTAGSAVYALDAAGGAQRWRFDAPVVLFTPPVLDDGPSPAVYVADYLGTLYALDAATGRVRWQARTASRQGAEPVVLAGRTALIASGDTLYAFDTADGRELWRYSARGEVVGAPAVADGLVHLGSRDHSLHTVDLATGRLRWELGTKGELTGSPVAALGRVFVSSKDRCVYALDAVYGTAVPEQR</sequence>
<dbReference type="InterPro" id="IPR011047">
    <property type="entry name" value="Quinoprotein_ADH-like_sf"/>
</dbReference>
<dbReference type="Gene3D" id="1.10.510.10">
    <property type="entry name" value="Transferase(Phosphotransferase) domain 1"/>
    <property type="match status" value="1"/>
</dbReference>
<dbReference type="FunFam" id="3.30.200.20:FF:000267">
    <property type="entry name" value="Serine/threonine protein kinase"/>
    <property type="match status" value="1"/>
</dbReference>
<keyword evidence="4 11" id="KW-0547">Nucleotide-binding</keyword>
<dbReference type="SMART" id="SM00564">
    <property type="entry name" value="PQQ"/>
    <property type="match status" value="9"/>
</dbReference>
<dbReference type="PROSITE" id="PS00107">
    <property type="entry name" value="PROTEIN_KINASE_ATP"/>
    <property type="match status" value="1"/>
</dbReference>
<dbReference type="CDD" id="cd14014">
    <property type="entry name" value="STKc_PknB_like"/>
    <property type="match status" value="1"/>
</dbReference>
<evidence type="ECO:0000256" key="2">
    <source>
        <dbReference type="ARBA" id="ARBA00022527"/>
    </source>
</evidence>
<dbReference type="InterPro" id="IPR008271">
    <property type="entry name" value="Ser/Thr_kinase_AS"/>
</dbReference>
<dbReference type="InterPro" id="IPR002372">
    <property type="entry name" value="PQQ_rpt_dom"/>
</dbReference>
<feature type="region of interest" description="Disordered" evidence="12">
    <location>
        <begin position="433"/>
        <end position="456"/>
    </location>
</feature>
<evidence type="ECO:0000313" key="15">
    <source>
        <dbReference type="Proteomes" id="UP000319103"/>
    </source>
</evidence>
<proteinExistence type="predicted"/>
<evidence type="ECO:0000256" key="6">
    <source>
        <dbReference type="ARBA" id="ARBA00022840"/>
    </source>
</evidence>
<dbReference type="GO" id="GO:0004674">
    <property type="term" value="F:protein serine/threonine kinase activity"/>
    <property type="evidence" value="ECO:0007669"/>
    <property type="project" value="UniProtKB-KW"/>
</dbReference>
<evidence type="ECO:0000256" key="1">
    <source>
        <dbReference type="ARBA" id="ARBA00012513"/>
    </source>
</evidence>
<comment type="subunit">
    <text evidence="9">Interacts (via the N-terminal kinase domain) with KbpA; the interaction prevents autophosphorylation of AfsK.</text>
</comment>
<dbReference type="InterPro" id="IPR000719">
    <property type="entry name" value="Prot_kinase_dom"/>
</dbReference>
<dbReference type="GO" id="GO:0005524">
    <property type="term" value="F:ATP binding"/>
    <property type="evidence" value="ECO:0007669"/>
    <property type="project" value="UniProtKB-UniRule"/>
</dbReference>
<dbReference type="PANTHER" id="PTHR43289">
    <property type="entry name" value="MITOGEN-ACTIVATED PROTEIN KINASE KINASE KINASE 20-RELATED"/>
    <property type="match status" value="1"/>
</dbReference>
<evidence type="ECO:0000256" key="10">
    <source>
        <dbReference type="ARBA" id="ARBA00069963"/>
    </source>
</evidence>
<dbReference type="AlphaFoldDB" id="A0A540W7E8"/>
<comment type="catalytic activity">
    <reaction evidence="8">
        <text>L-seryl-[protein] + ATP = O-phospho-L-seryl-[protein] + ADP + H(+)</text>
        <dbReference type="Rhea" id="RHEA:17989"/>
        <dbReference type="Rhea" id="RHEA-COMP:9863"/>
        <dbReference type="Rhea" id="RHEA-COMP:11604"/>
        <dbReference type="ChEBI" id="CHEBI:15378"/>
        <dbReference type="ChEBI" id="CHEBI:29999"/>
        <dbReference type="ChEBI" id="CHEBI:30616"/>
        <dbReference type="ChEBI" id="CHEBI:83421"/>
        <dbReference type="ChEBI" id="CHEBI:456216"/>
        <dbReference type="EC" id="2.7.11.1"/>
    </reaction>
</comment>
<dbReference type="Pfam" id="PF00069">
    <property type="entry name" value="Pkinase"/>
    <property type="match status" value="1"/>
</dbReference>
<feature type="domain" description="Protein kinase" evidence="13">
    <location>
        <begin position="15"/>
        <end position="270"/>
    </location>
</feature>
<dbReference type="FunFam" id="1.10.510.10:FF:000021">
    <property type="entry name" value="Serine/threonine protein kinase"/>
    <property type="match status" value="1"/>
</dbReference>
<comment type="catalytic activity">
    <reaction evidence="7">
        <text>L-threonyl-[protein] + ATP = O-phospho-L-threonyl-[protein] + ADP + H(+)</text>
        <dbReference type="Rhea" id="RHEA:46608"/>
        <dbReference type="Rhea" id="RHEA-COMP:11060"/>
        <dbReference type="Rhea" id="RHEA-COMP:11605"/>
        <dbReference type="ChEBI" id="CHEBI:15378"/>
        <dbReference type="ChEBI" id="CHEBI:30013"/>
        <dbReference type="ChEBI" id="CHEBI:30616"/>
        <dbReference type="ChEBI" id="CHEBI:61977"/>
        <dbReference type="ChEBI" id="CHEBI:456216"/>
        <dbReference type="EC" id="2.7.11.1"/>
    </reaction>
</comment>
<dbReference type="PROSITE" id="PS00108">
    <property type="entry name" value="PROTEIN_KINASE_ST"/>
    <property type="match status" value="1"/>
</dbReference>
<evidence type="ECO:0000256" key="9">
    <source>
        <dbReference type="ARBA" id="ARBA00062510"/>
    </source>
</evidence>
<dbReference type="Gene3D" id="2.40.10.480">
    <property type="match status" value="1"/>
</dbReference>
<dbReference type="InterPro" id="IPR018391">
    <property type="entry name" value="PQQ_b-propeller_rpt"/>
</dbReference>
<dbReference type="EC" id="2.7.11.1" evidence="1"/>
<dbReference type="OrthoDB" id="9762169at2"/>
<evidence type="ECO:0000256" key="4">
    <source>
        <dbReference type="ARBA" id="ARBA00022741"/>
    </source>
</evidence>
<dbReference type="Proteomes" id="UP000319103">
    <property type="component" value="Unassembled WGS sequence"/>
</dbReference>
<dbReference type="InterPro" id="IPR015943">
    <property type="entry name" value="WD40/YVTN_repeat-like_dom_sf"/>
</dbReference>
<dbReference type="PROSITE" id="PS50011">
    <property type="entry name" value="PROTEIN_KINASE_DOM"/>
    <property type="match status" value="1"/>
</dbReference>
<gene>
    <name evidence="14" type="ORF">E6W39_25320</name>
</gene>
<keyword evidence="15" id="KW-1185">Reference proteome</keyword>
<feature type="compositionally biased region" description="Pro residues" evidence="12">
    <location>
        <begin position="299"/>
        <end position="330"/>
    </location>
</feature>
<dbReference type="EMBL" id="VIGB01000003">
    <property type="protein sequence ID" value="TQF04945.1"/>
    <property type="molecule type" value="Genomic_DNA"/>
</dbReference>
<evidence type="ECO:0000256" key="7">
    <source>
        <dbReference type="ARBA" id="ARBA00047899"/>
    </source>
</evidence>
<dbReference type="PANTHER" id="PTHR43289:SF34">
    <property type="entry name" value="SERINE_THREONINE-PROTEIN KINASE YBDM-RELATED"/>
    <property type="match status" value="1"/>
</dbReference>
<dbReference type="Gene3D" id="2.130.10.10">
    <property type="entry name" value="YVTN repeat-like/Quinoprotein amine dehydrogenase"/>
    <property type="match status" value="2"/>
</dbReference>
<dbReference type="InterPro" id="IPR017441">
    <property type="entry name" value="Protein_kinase_ATP_BS"/>
</dbReference>
<evidence type="ECO:0000259" key="13">
    <source>
        <dbReference type="PROSITE" id="PS50011"/>
    </source>
</evidence>
<keyword evidence="2" id="KW-0723">Serine/threonine-protein kinase</keyword>
<evidence type="ECO:0000256" key="8">
    <source>
        <dbReference type="ARBA" id="ARBA00048679"/>
    </source>
</evidence>
<keyword evidence="3" id="KW-0808">Transferase</keyword>
<comment type="caution">
    <text evidence="14">The sequence shown here is derived from an EMBL/GenBank/DDBJ whole genome shotgun (WGS) entry which is preliminary data.</text>
</comment>
<organism evidence="14 15">
    <name type="scientific">Kitasatospora acidiphila</name>
    <dbReference type="NCBI Taxonomy" id="2567942"/>
    <lineage>
        <taxon>Bacteria</taxon>
        <taxon>Bacillati</taxon>
        <taxon>Actinomycetota</taxon>
        <taxon>Actinomycetes</taxon>
        <taxon>Kitasatosporales</taxon>
        <taxon>Streptomycetaceae</taxon>
        <taxon>Kitasatospora</taxon>
    </lineage>
</organism>
<evidence type="ECO:0000256" key="11">
    <source>
        <dbReference type="PROSITE-ProRule" id="PRU10141"/>
    </source>
</evidence>
<name>A0A540W7E8_9ACTN</name>
<dbReference type="InterPro" id="IPR011009">
    <property type="entry name" value="Kinase-like_dom_sf"/>
</dbReference>
<keyword evidence="5" id="KW-0418">Kinase</keyword>
<feature type="region of interest" description="Disordered" evidence="12">
    <location>
        <begin position="295"/>
        <end position="392"/>
    </location>
</feature>
<keyword evidence="6 11" id="KW-0067">ATP-binding</keyword>